<sequence>MIRSSLAAQQVLPSLPSSRQQLRPTKARAVQTLGNLSPEIESAIEAGYGSCLVQSDLGLGKQTVGKVRDMYSLDEHLVIVTTDRQSAFDRLLAAVPYKGQVLNQTSCWWMHRTQHIVPNALTAEPHPNAVVMQRCQVFPVEFVVRGFITGSTSTSLWTHYKDGARSYCGNTFPDGLRKNDRLESNVVTPTTKAADHDEPISPAGIVERGLMSQAELEETMRAALKLFSFGQQEAAQRGLLLVDTKYEFGKSPDGTMTLVDEIHTPDSSRYWLASSYEGRHAHHEEPESIDKEFLRLWFRDNCDPYNDDVLPEAPKELVIELARRYITLFQMITGEPFQASVITADTDAQIAARVVETLRL</sequence>
<feature type="domain" description="SAICAR synthetase/ADE2 N-terminal" evidence="9">
    <location>
        <begin position="64"/>
        <end position="308"/>
    </location>
</feature>
<dbReference type="PANTHER" id="PTHR43700">
    <property type="entry name" value="PHOSPHORIBOSYLAMINOIMIDAZOLE-SUCCINOCARBOXAMIDE SYNTHASE"/>
    <property type="match status" value="1"/>
</dbReference>
<keyword evidence="11" id="KW-1185">Reference proteome</keyword>
<evidence type="ECO:0000313" key="10">
    <source>
        <dbReference type="EMBL" id="KAK9836421.1"/>
    </source>
</evidence>
<dbReference type="GO" id="GO:0004639">
    <property type="term" value="F:phosphoribosylaminoimidazolesuccinocarboxamide synthase activity"/>
    <property type="evidence" value="ECO:0007669"/>
    <property type="project" value="UniProtKB-EC"/>
</dbReference>
<comment type="caution">
    <text evidence="10">The sequence shown here is derived from an EMBL/GenBank/DDBJ whole genome shotgun (WGS) entry which is preliminary data.</text>
</comment>
<comment type="catalytic activity">
    <reaction evidence="8">
        <text>5-amino-1-(5-phospho-D-ribosyl)imidazole-4-carboxylate + L-aspartate + ATP = (2S)-2-[5-amino-1-(5-phospho-beta-D-ribosyl)imidazole-4-carboxamido]succinate + ADP + phosphate + 2 H(+)</text>
        <dbReference type="Rhea" id="RHEA:22628"/>
        <dbReference type="ChEBI" id="CHEBI:15378"/>
        <dbReference type="ChEBI" id="CHEBI:29991"/>
        <dbReference type="ChEBI" id="CHEBI:30616"/>
        <dbReference type="ChEBI" id="CHEBI:43474"/>
        <dbReference type="ChEBI" id="CHEBI:58443"/>
        <dbReference type="ChEBI" id="CHEBI:77657"/>
        <dbReference type="ChEBI" id="CHEBI:456216"/>
        <dbReference type="EC" id="6.3.2.6"/>
    </reaction>
</comment>
<dbReference type="NCBIfam" id="NF009251">
    <property type="entry name" value="PRK12607.1"/>
    <property type="match status" value="1"/>
</dbReference>
<dbReference type="Gene3D" id="3.30.470.20">
    <property type="entry name" value="ATP-grasp fold, B domain"/>
    <property type="match status" value="1"/>
</dbReference>
<evidence type="ECO:0000256" key="1">
    <source>
        <dbReference type="ARBA" id="ARBA00004672"/>
    </source>
</evidence>
<dbReference type="InterPro" id="IPR028923">
    <property type="entry name" value="SAICAR_synt/ADE2_N"/>
</dbReference>
<dbReference type="Pfam" id="PF01259">
    <property type="entry name" value="SAICAR_synt"/>
    <property type="match status" value="1"/>
</dbReference>
<organism evidence="10 11">
    <name type="scientific">Apatococcus lobatus</name>
    <dbReference type="NCBI Taxonomy" id="904363"/>
    <lineage>
        <taxon>Eukaryota</taxon>
        <taxon>Viridiplantae</taxon>
        <taxon>Chlorophyta</taxon>
        <taxon>core chlorophytes</taxon>
        <taxon>Trebouxiophyceae</taxon>
        <taxon>Chlorellales</taxon>
        <taxon>Chlorellaceae</taxon>
        <taxon>Apatococcus</taxon>
    </lineage>
</organism>
<dbReference type="PROSITE" id="PS01058">
    <property type="entry name" value="SAICAR_SYNTHETASE_2"/>
    <property type="match status" value="1"/>
</dbReference>
<proteinExistence type="inferred from homology"/>
<dbReference type="GO" id="GO:0009570">
    <property type="term" value="C:chloroplast stroma"/>
    <property type="evidence" value="ECO:0007669"/>
    <property type="project" value="TreeGrafter"/>
</dbReference>
<dbReference type="HAMAP" id="MF_00137">
    <property type="entry name" value="SAICAR_synth"/>
    <property type="match status" value="1"/>
</dbReference>
<evidence type="ECO:0000256" key="5">
    <source>
        <dbReference type="ARBA" id="ARBA00022755"/>
    </source>
</evidence>
<dbReference type="Gene3D" id="3.30.200.20">
    <property type="entry name" value="Phosphorylase Kinase, domain 1"/>
    <property type="match status" value="1"/>
</dbReference>
<dbReference type="SUPFAM" id="SSF56104">
    <property type="entry name" value="SAICAR synthase-like"/>
    <property type="match status" value="1"/>
</dbReference>
<evidence type="ECO:0000256" key="4">
    <source>
        <dbReference type="ARBA" id="ARBA00022741"/>
    </source>
</evidence>
<dbReference type="FunFam" id="3.30.200.20:FF:000199">
    <property type="entry name" value="Phosphoribosylaminoimidazole-succinocarboxamide synthase"/>
    <property type="match status" value="1"/>
</dbReference>
<dbReference type="InterPro" id="IPR018236">
    <property type="entry name" value="SAICAR_synthetase_CS"/>
</dbReference>
<evidence type="ECO:0000256" key="6">
    <source>
        <dbReference type="ARBA" id="ARBA00022840"/>
    </source>
</evidence>
<evidence type="ECO:0000259" key="9">
    <source>
        <dbReference type="Pfam" id="PF01259"/>
    </source>
</evidence>
<gene>
    <name evidence="10" type="ORF">WJX74_000107</name>
</gene>
<keyword evidence="6" id="KW-0067">ATP-binding</keyword>
<keyword evidence="5" id="KW-0658">Purine biosynthesis</keyword>
<dbReference type="PANTHER" id="PTHR43700:SF1">
    <property type="entry name" value="PHOSPHORIBOSYLAMINOIMIDAZOLE-SUCCINOCARBOXAMIDE SYNTHASE"/>
    <property type="match status" value="1"/>
</dbReference>
<dbReference type="CDD" id="cd01414">
    <property type="entry name" value="SAICAR_synt_Sc"/>
    <property type="match status" value="1"/>
</dbReference>
<evidence type="ECO:0000256" key="3">
    <source>
        <dbReference type="ARBA" id="ARBA00022598"/>
    </source>
</evidence>
<keyword evidence="3" id="KW-0436">Ligase</keyword>
<evidence type="ECO:0000256" key="8">
    <source>
        <dbReference type="ARBA" id="ARBA00048475"/>
    </source>
</evidence>
<protein>
    <recommendedName>
        <fullName evidence="2">phosphoribosylaminoimidazolesuccinocarboxamide synthase</fullName>
        <ecNumber evidence="2">6.3.2.6</ecNumber>
    </recommendedName>
    <alternativeName>
        <fullName evidence="7">SAICAR synthetase</fullName>
    </alternativeName>
</protein>
<dbReference type="GO" id="GO:0006189">
    <property type="term" value="P:'de novo' IMP biosynthetic process"/>
    <property type="evidence" value="ECO:0007669"/>
    <property type="project" value="TreeGrafter"/>
</dbReference>
<evidence type="ECO:0000256" key="7">
    <source>
        <dbReference type="ARBA" id="ARBA00030409"/>
    </source>
</evidence>
<dbReference type="AlphaFoldDB" id="A0AAW1RSU7"/>
<reference evidence="10 11" key="1">
    <citation type="journal article" date="2024" name="Nat. Commun.">
        <title>Phylogenomics reveals the evolutionary origins of lichenization in chlorophyte algae.</title>
        <authorList>
            <person name="Puginier C."/>
            <person name="Libourel C."/>
            <person name="Otte J."/>
            <person name="Skaloud P."/>
            <person name="Haon M."/>
            <person name="Grisel S."/>
            <person name="Petersen M."/>
            <person name="Berrin J.G."/>
            <person name="Delaux P.M."/>
            <person name="Dal Grande F."/>
            <person name="Keller J."/>
        </authorList>
    </citation>
    <scope>NUCLEOTIDE SEQUENCE [LARGE SCALE GENOMIC DNA]</scope>
    <source>
        <strain evidence="10 11">SAG 2145</strain>
    </source>
</reference>
<dbReference type="PROSITE" id="PS01057">
    <property type="entry name" value="SAICAR_SYNTHETASE_1"/>
    <property type="match status" value="1"/>
</dbReference>
<dbReference type="EC" id="6.3.2.6" evidence="2"/>
<keyword evidence="4" id="KW-0547">Nucleotide-binding</keyword>
<comment type="pathway">
    <text evidence="1">Purine metabolism; IMP biosynthesis via de novo pathway; 5-amino-1-(5-phospho-D-ribosyl)imidazole-4-carboxamide from 5-amino-1-(5-phospho-D-ribosyl)imidazole-4-carboxylate: step 1/2.</text>
</comment>
<evidence type="ECO:0000313" key="11">
    <source>
        <dbReference type="Proteomes" id="UP001438707"/>
    </source>
</evidence>
<evidence type="ECO:0000256" key="2">
    <source>
        <dbReference type="ARBA" id="ARBA00012217"/>
    </source>
</evidence>
<dbReference type="GO" id="GO:0005524">
    <property type="term" value="F:ATP binding"/>
    <property type="evidence" value="ECO:0007669"/>
    <property type="project" value="UniProtKB-KW"/>
</dbReference>
<accession>A0AAW1RSU7</accession>
<dbReference type="EMBL" id="JALJOS010000007">
    <property type="protein sequence ID" value="KAK9836421.1"/>
    <property type="molecule type" value="Genomic_DNA"/>
</dbReference>
<dbReference type="Proteomes" id="UP001438707">
    <property type="component" value="Unassembled WGS sequence"/>
</dbReference>
<name>A0AAW1RSU7_9CHLO</name>